<dbReference type="InterPro" id="IPR004193">
    <property type="entry name" value="Glyco_hydro_13_N"/>
</dbReference>
<dbReference type="CDD" id="cd11322">
    <property type="entry name" value="AmyAc_Glg_BE"/>
    <property type="match status" value="1"/>
</dbReference>
<evidence type="ECO:0000256" key="1">
    <source>
        <dbReference type="ARBA" id="ARBA00000826"/>
    </source>
</evidence>
<dbReference type="STRING" id="163359.A9R16_13195"/>
<evidence type="ECO:0000313" key="13">
    <source>
        <dbReference type="EMBL" id="RCN55308.1"/>
    </source>
</evidence>
<dbReference type="NCBIfam" id="NF003811">
    <property type="entry name" value="PRK05402.1"/>
    <property type="match status" value="1"/>
</dbReference>
<sequence>MPGGRAASGSTDAWFSPEDIYLFREGRHVRLYEKLGAHPVRVAADTGVHFAVWAPNAQSVSVIGDFNGWRKDAHPLKVRDDGSGLWAGFIAGISPGALYKYHIVARDSGYEVEKADPFAFRGELPPRTASVVCDGSYAWQDAAWMARRGERMALTAPVSIYEMHAGSWRRVPEQGGRWLSYRELASILPSYVADMGFTHVEFMPLTEHPFYGSWGYQTTGYFAPTARFGAPEDLMYLIDALHCQGIGVILDWVPSHFPTDLHGLGFFDGTHLFEHADPRRGYHPEWHSSLFNYGRHEVRSILVSSALYWLDRFHIDGLRVDGVASMLYRDYARAPGEWIPNAHGGRENEEAIQFLQELNEAVYRHYPDTQTIAEESTAWPQVSRPVYAGGLGFGYKWNMGWMHDTLDYMEKDPVYRKHHQGQLTFSLWYAFQENFVLPLSHDEVVYGKRSLIAKMPGDDWQRFANLRVLFAYMFCHPGKKLLFMGAEFAQWREWAHEDSLDWHLLDYEPHRGIQRLVRDLNTLYRGEPALHRADTEPAGFRWLDTGDWEQSVISFYRFAEPAAEPLLVVANFTPLPRHNYRLGVMWPGLWQEILNTDATIYGGSGQGNLGGLATAPVAAHGALQSLNLVLPPLAVLVFKAPPRPGSGN</sequence>
<feature type="active site" description="Proton donor" evidence="10 11">
    <location>
        <position position="374"/>
    </location>
</feature>
<dbReference type="PANTHER" id="PTHR43651">
    <property type="entry name" value="1,4-ALPHA-GLUCAN-BRANCHING ENZYME"/>
    <property type="match status" value="1"/>
</dbReference>
<dbReference type="Pfam" id="PF02806">
    <property type="entry name" value="Alpha-amylase_C"/>
    <property type="match status" value="1"/>
</dbReference>
<keyword evidence="7 10" id="KW-0808">Transferase</keyword>
<dbReference type="SUPFAM" id="SSF51011">
    <property type="entry name" value="Glycosyl hydrolase domain"/>
    <property type="match status" value="1"/>
</dbReference>
<evidence type="ECO:0000259" key="12">
    <source>
        <dbReference type="SMART" id="SM00642"/>
    </source>
</evidence>
<evidence type="ECO:0000256" key="10">
    <source>
        <dbReference type="HAMAP-Rule" id="MF_00685"/>
    </source>
</evidence>
<dbReference type="HAMAP" id="MF_00685">
    <property type="entry name" value="GlgB"/>
    <property type="match status" value="1"/>
</dbReference>
<reference evidence="14 15" key="1">
    <citation type="submission" date="2018-02" db="EMBL/GenBank/DDBJ databases">
        <title>Insights into the biology of acidophilic members of the Acidiferrobacteraceae family derived from comparative genomic analyses.</title>
        <authorList>
            <person name="Issotta F."/>
            <person name="Thyssen C."/>
            <person name="Mena C."/>
            <person name="Moya A."/>
            <person name="Bellenberg S."/>
            <person name="Sproer C."/>
            <person name="Covarrubias P.C."/>
            <person name="Sand W."/>
            <person name="Quatrini R."/>
            <person name="Vera M."/>
        </authorList>
    </citation>
    <scope>NUCLEOTIDE SEQUENCE [LARGE SCALE GENOMIC DNA]</scope>
    <source>
        <strain evidence="14">M-1</strain>
        <strain evidence="15">m-1</strain>
    </source>
</reference>
<dbReference type="InterPro" id="IPR006407">
    <property type="entry name" value="GlgB"/>
</dbReference>
<dbReference type="SMART" id="SM00642">
    <property type="entry name" value="Aamy"/>
    <property type="match status" value="1"/>
</dbReference>
<dbReference type="CDD" id="cd02855">
    <property type="entry name" value="E_set_GBE_prok_N"/>
    <property type="match status" value="1"/>
</dbReference>
<comment type="subunit">
    <text evidence="10">Monomer.</text>
</comment>
<dbReference type="EMBL" id="PSYR01000003">
    <property type="protein sequence ID" value="RCN55308.1"/>
    <property type="molecule type" value="Genomic_DNA"/>
</dbReference>
<dbReference type="GO" id="GO:0005829">
    <property type="term" value="C:cytosol"/>
    <property type="evidence" value="ECO:0007669"/>
    <property type="project" value="TreeGrafter"/>
</dbReference>
<evidence type="ECO:0000256" key="9">
    <source>
        <dbReference type="ARBA" id="ARBA00023277"/>
    </source>
</evidence>
<evidence type="ECO:0000256" key="8">
    <source>
        <dbReference type="ARBA" id="ARBA00023056"/>
    </source>
</evidence>
<evidence type="ECO:0000313" key="15">
    <source>
        <dbReference type="Proteomes" id="UP000253250"/>
    </source>
</evidence>
<dbReference type="PANTHER" id="PTHR43651:SF3">
    <property type="entry name" value="1,4-ALPHA-GLUCAN-BRANCHING ENZYME"/>
    <property type="match status" value="1"/>
</dbReference>
<dbReference type="AlphaFoldDB" id="A0A1C2G0T8"/>
<feature type="domain" description="Glycosyl hydrolase family 13 catalytic" evidence="12">
    <location>
        <begin position="162"/>
        <end position="541"/>
    </location>
</feature>
<organism evidence="14 15">
    <name type="scientific">Acidiferrobacter thiooxydans</name>
    <dbReference type="NCBI Taxonomy" id="163359"/>
    <lineage>
        <taxon>Bacteria</taxon>
        <taxon>Pseudomonadati</taxon>
        <taxon>Pseudomonadota</taxon>
        <taxon>Gammaproteobacteria</taxon>
        <taxon>Acidiferrobacterales</taxon>
        <taxon>Acidiferrobacteraceae</taxon>
        <taxon>Acidiferrobacter</taxon>
    </lineage>
</organism>
<comment type="catalytic activity">
    <reaction evidence="1 10">
        <text>Transfers a segment of a (1-&gt;4)-alpha-D-glucan chain to a primary hydroxy group in a similar glucan chain.</text>
        <dbReference type="EC" id="2.4.1.18"/>
    </reaction>
</comment>
<evidence type="ECO:0000256" key="3">
    <source>
        <dbReference type="ARBA" id="ARBA00004964"/>
    </source>
</evidence>
<protein>
    <recommendedName>
        <fullName evidence="10">1,4-alpha-glucan branching enzyme GlgB</fullName>
        <ecNumber evidence="10">2.4.1.18</ecNumber>
    </recommendedName>
    <alternativeName>
        <fullName evidence="10">1,4-alpha-D-glucan:1,4-alpha-D-glucan 6-glucosyl-transferase</fullName>
    </alternativeName>
    <alternativeName>
        <fullName evidence="10">Alpha-(1-&gt;4)-glucan branching enzyme</fullName>
    </alternativeName>
    <alternativeName>
        <fullName evidence="10">Glycogen branching enzyme</fullName>
        <shortName evidence="10">BE</shortName>
    </alternativeName>
</protein>
<dbReference type="NCBIfam" id="TIGR01515">
    <property type="entry name" value="branching_enzym"/>
    <property type="match status" value="1"/>
</dbReference>
<proteinExistence type="inferred from homology"/>
<gene>
    <name evidence="10" type="primary">glgB</name>
    <name evidence="14" type="ORF">C4900_08230</name>
    <name evidence="13" type="ORF">C4900_15565</name>
</gene>
<keyword evidence="9 10" id="KW-0119">Carbohydrate metabolism</keyword>
<dbReference type="Pfam" id="PF00128">
    <property type="entry name" value="Alpha-amylase"/>
    <property type="match status" value="2"/>
</dbReference>
<keyword evidence="6 10" id="KW-0328">Glycosyltransferase</keyword>
<dbReference type="FunFam" id="3.20.20.80:FF:000003">
    <property type="entry name" value="1,4-alpha-glucan branching enzyme GlgB"/>
    <property type="match status" value="1"/>
</dbReference>
<dbReference type="InterPro" id="IPR006047">
    <property type="entry name" value="GH13_cat_dom"/>
</dbReference>
<dbReference type="Gene3D" id="2.60.40.1180">
    <property type="entry name" value="Golgi alpha-mannosidase II"/>
    <property type="match status" value="1"/>
</dbReference>
<dbReference type="Proteomes" id="UP000253250">
    <property type="component" value="Unassembled WGS sequence"/>
</dbReference>
<evidence type="ECO:0000256" key="2">
    <source>
        <dbReference type="ARBA" id="ARBA00002953"/>
    </source>
</evidence>
<feature type="active site" description="Nucleophile" evidence="10 11">
    <location>
        <position position="321"/>
    </location>
</feature>
<evidence type="ECO:0000313" key="14">
    <source>
        <dbReference type="EMBL" id="RCN57132.1"/>
    </source>
</evidence>
<evidence type="ECO:0000256" key="5">
    <source>
        <dbReference type="ARBA" id="ARBA00022600"/>
    </source>
</evidence>
<dbReference type="FunFam" id="2.60.40.1180:FF:000002">
    <property type="entry name" value="1,4-alpha-glucan branching enzyme GlgB"/>
    <property type="match status" value="1"/>
</dbReference>
<evidence type="ECO:0000256" key="6">
    <source>
        <dbReference type="ARBA" id="ARBA00022676"/>
    </source>
</evidence>
<dbReference type="UniPathway" id="UPA00164"/>
<keyword evidence="15" id="KW-1185">Reference proteome</keyword>
<dbReference type="GO" id="GO:0005978">
    <property type="term" value="P:glycogen biosynthetic process"/>
    <property type="evidence" value="ECO:0007669"/>
    <property type="project" value="UniProtKB-UniRule"/>
</dbReference>
<dbReference type="InterPro" id="IPR017853">
    <property type="entry name" value="GH"/>
</dbReference>
<dbReference type="EMBL" id="PSYR01000002">
    <property type="protein sequence ID" value="RCN57132.1"/>
    <property type="molecule type" value="Genomic_DNA"/>
</dbReference>
<dbReference type="InterPro" id="IPR044143">
    <property type="entry name" value="GlgB_N_E_set_prok"/>
</dbReference>
<keyword evidence="5 10" id="KW-0321">Glycogen metabolism</keyword>
<comment type="caution">
    <text evidence="14">The sequence shown here is derived from an EMBL/GenBank/DDBJ whole genome shotgun (WGS) entry which is preliminary data.</text>
</comment>
<dbReference type="EC" id="2.4.1.18" evidence="10"/>
<accession>A0A1C2G0T8</accession>
<keyword evidence="8 10" id="KW-0320">Glycogen biosynthesis</keyword>
<dbReference type="OrthoDB" id="9800174at2"/>
<dbReference type="NCBIfam" id="NF008967">
    <property type="entry name" value="PRK12313.1"/>
    <property type="match status" value="1"/>
</dbReference>
<evidence type="ECO:0000256" key="11">
    <source>
        <dbReference type="PIRSR" id="PIRSR000463-1"/>
    </source>
</evidence>
<dbReference type="Gene3D" id="3.20.20.80">
    <property type="entry name" value="Glycosidases"/>
    <property type="match status" value="1"/>
</dbReference>
<dbReference type="InterPro" id="IPR013780">
    <property type="entry name" value="Glyco_hydro_b"/>
</dbReference>
<dbReference type="InterPro" id="IPR037439">
    <property type="entry name" value="Branching_enzy"/>
</dbReference>
<name>A0A1C2G0T8_9GAMM</name>
<dbReference type="Pfam" id="PF02922">
    <property type="entry name" value="CBM_48"/>
    <property type="match status" value="1"/>
</dbReference>
<comment type="similarity">
    <text evidence="4 10">Belongs to the glycosyl hydrolase 13 family. GlgB subfamily.</text>
</comment>
<dbReference type="SUPFAM" id="SSF51445">
    <property type="entry name" value="(Trans)glycosidases"/>
    <property type="match status" value="1"/>
</dbReference>
<comment type="function">
    <text evidence="2 10">Catalyzes the formation of the alpha-1,6-glucosidic linkages in glycogen by scission of a 1,4-alpha-linked oligosaccharide from growing alpha-1,4-glucan chains and the subsequent attachment of the oligosaccharide to the alpha-1,6 position.</text>
</comment>
<dbReference type="RefSeq" id="WP_065970959.1">
    <property type="nucleotide sequence ID" value="NZ_CP080624.1"/>
</dbReference>
<dbReference type="InterPro" id="IPR006048">
    <property type="entry name" value="A-amylase/branching_C"/>
</dbReference>
<dbReference type="PIRSF" id="PIRSF000463">
    <property type="entry name" value="GlgB"/>
    <property type="match status" value="1"/>
</dbReference>
<comment type="pathway">
    <text evidence="3 10">Glycan biosynthesis; glycogen biosynthesis.</text>
</comment>
<dbReference type="Gene3D" id="2.60.40.10">
    <property type="entry name" value="Immunoglobulins"/>
    <property type="match status" value="1"/>
</dbReference>
<dbReference type="GO" id="GO:0043169">
    <property type="term" value="F:cation binding"/>
    <property type="evidence" value="ECO:0007669"/>
    <property type="project" value="InterPro"/>
</dbReference>
<evidence type="ECO:0000256" key="7">
    <source>
        <dbReference type="ARBA" id="ARBA00022679"/>
    </source>
</evidence>
<dbReference type="GO" id="GO:0004553">
    <property type="term" value="F:hydrolase activity, hydrolyzing O-glycosyl compounds"/>
    <property type="evidence" value="ECO:0007669"/>
    <property type="project" value="InterPro"/>
</dbReference>
<dbReference type="InterPro" id="IPR013783">
    <property type="entry name" value="Ig-like_fold"/>
</dbReference>
<dbReference type="GO" id="GO:0003844">
    <property type="term" value="F:1,4-alpha-glucan branching enzyme activity"/>
    <property type="evidence" value="ECO:0007669"/>
    <property type="project" value="UniProtKB-UniRule"/>
</dbReference>
<evidence type="ECO:0000256" key="4">
    <source>
        <dbReference type="ARBA" id="ARBA00009000"/>
    </source>
</evidence>